<dbReference type="InterPro" id="IPR013766">
    <property type="entry name" value="Thioredoxin_domain"/>
</dbReference>
<evidence type="ECO:0000259" key="9">
    <source>
        <dbReference type="PROSITE" id="PS51352"/>
    </source>
</evidence>
<comment type="subunit">
    <text evidence="3">Directly interacts with VCP. Interacts with UBQLN1. Forms a complex with VCP and UBQLN1.</text>
</comment>
<dbReference type="InterPro" id="IPR029071">
    <property type="entry name" value="Ubiquitin-like_domsf"/>
</dbReference>
<dbReference type="CDD" id="cd02947">
    <property type="entry name" value="TRX_family"/>
    <property type="match status" value="1"/>
</dbReference>
<dbReference type="CDD" id="cd16117">
    <property type="entry name" value="UBX_UBXN4"/>
    <property type="match status" value="1"/>
</dbReference>
<comment type="function">
    <text evidence="6">Involved in endoplasmic reticulum-associated protein degradation (ERAD). Acts as a platform to recruit both UBQLN1 and VCP to the ER during ERAD.</text>
</comment>
<proteinExistence type="predicted"/>
<dbReference type="AlphaFoldDB" id="A0ABD1ESB7"/>
<evidence type="ECO:0000256" key="6">
    <source>
        <dbReference type="ARBA" id="ARBA00046062"/>
    </source>
</evidence>
<reference evidence="10 11" key="1">
    <citation type="submission" date="2024-05" db="EMBL/GenBank/DDBJ databases">
        <title>Genetic variation in Jamaican populations of the coffee berry borer (Hypothenemus hampei).</title>
        <authorList>
            <person name="Errbii M."/>
            <person name="Myrie A."/>
        </authorList>
    </citation>
    <scope>NUCLEOTIDE SEQUENCE [LARGE SCALE GENOMIC DNA]</scope>
    <source>
        <strain evidence="10">JA-Hopewell-2020-01-JO</strain>
        <tissue evidence="10">Whole body</tissue>
    </source>
</reference>
<evidence type="ECO:0000256" key="1">
    <source>
        <dbReference type="ARBA" id="ARBA00004406"/>
    </source>
</evidence>
<dbReference type="Pfam" id="PF23187">
    <property type="entry name" value="UBX7_N"/>
    <property type="match status" value="1"/>
</dbReference>
<dbReference type="PANTHER" id="PTHR46424:SF1">
    <property type="entry name" value="UBX DOMAIN-CONTAINING PROTEIN 4"/>
    <property type="match status" value="1"/>
</dbReference>
<accession>A0ABD1ESB7</accession>
<dbReference type="Proteomes" id="UP001566132">
    <property type="component" value="Unassembled WGS sequence"/>
</dbReference>
<dbReference type="Pfam" id="PF00085">
    <property type="entry name" value="Thioredoxin"/>
    <property type="match status" value="1"/>
</dbReference>
<evidence type="ECO:0000313" key="10">
    <source>
        <dbReference type="EMBL" id="KAL1501662.1"/>
    </source>
</evidence>
<dbReference type="GO" id="GO:0005789">
    <property type="term" value="C:endoplasmic reticulum membrane"/>
    <property type="evidence" value="ECO:0007669"/>
    <property type="project" value="UniProtKB-SubCell"/>
</dbReference>
<dbReference type="PANTHER" id="PTHR46424">
    <property type="entry name" value="UBX DOMAIN-CONTAINING PROTEIN 4"/>
    <property type="match status" value="1"/>
</dbReference>
<dbReference type="SUPFAM" id="SSF54236">
    <property type="entry name" value="Ubiquitin-like"/>
    <property type="match status" value="1"/>
</dbReference>
<feature type="domain" description="Thioredoxin" evidence="9">
    <location>
        <begin position="407"/>
        <end position="540"/>
    </location>
</feature>
<evidence type="ECO:0000259" key="8">
    <source>
        <dbReference type="PROSITE" id="PS50033"/>
    </source>
</evidence>
<dbReference type="SMART" id="SM00166">
    <property type="entry name" value="UBX"/>
    <property type="match status" value="1"/>
</dbReference>
<comment type="caution">
    <text evidence="10">The sequence shown here is derived from an EMBL/GenBank/DDBJ whole genome shotgun (WGS) entry which is preliminary data.</text>
</comment>
<dbReference type="PROSITE" id="PS50033">
    <property type="entry name" value="UBX"/>
    <property type="match status" value="1"/>
</dbReference>
<dbReference type="PROSITE" id="PS00194">
    <property type="entry name" value="THIOREDOXIN_1"/>
    <property type="match status" value="1"/>
</dbReference>
<dbReference type="EMBL" id="JBDJPC010000005">
    <property type="protein sequence ID" value="KAL1501662.1"/>
    <property type="molecule type" value="Genomic_DNA"/>
</dbReference>
<organism evidence="10 11">
    <name type="scientific">Hypothenemus hampei</name>
    <name type="common">Coffee berry borer</name>
    <dbReference type="NCBI Taxonomy" id="57062"/>
    <lineage>
        <taxon>Eukaryota</taxon>
        <taxon>Metazoa</taxon>
        <taxon>Ecdysozoa</taxon>
        <taxon>Arthropoda</taxon>
        <taxon>Hexapoda</taxon>
        <taxon>Insecta</taxon>
        <taxon>Pterygota</taxon>
        <taxon>Neoptera</taxon>
        <taxon>Endopterygota</taxon>
        <taxon>Coleoptera</taxon>
        <taxon>Polyphaga</taxon>
        <taxon>Cucujiformia</taxon>
        <taxon>Curculionidae</taxon>
        <taxon>Scolytinae</taxon>
        <taxon>Hypothenemus</taxon>
    </lineage>
</organism>
<feature type="compositionally biased region" description="Polar residues" evidence="7">
    <location>
        <begin position="267"/>
        <end position="291"/>
    </location>
</feature>
<comment type="subcellular location">
    <subcellularLocation>
        <location evidence="1">Endoplasmic reticulum membrane</location>
        <topology evidence="1">Peripheral membrane protein</topology>
    </subcellularLocation>
</comment>
<evidence type="ECO:0000256" key="7">
    <source>
        <dbReference type="SAM" id="MobiDB-lite"/>
    </source>
</evidence>
<name>A0ABD1ESB7_HYPHA</name>
<dbReference type="Gene3D" id="3.40.30.10">
    <property type="entry name" value="Glutaredoxin"/>
    <property type="match status" value="1"/>
</dbReference>
<feature type="compositionally biased region" description="Polar residues" evidence="7">
    <location>
        <begin position="162"/>
        <end position="175"/>
    </location>
</feature>
<dbReference type="InterPro" id="IPR001012">
    <property type="entry name" value="UBX_dom"/>
</dbReference>
<evidence type="ECO:0000256" key="5">
    <source>
        <dbReference type="ARBA" id="ARBA00041575"/>
    </source>
</evidence>
<evidence type="ECO:0000256" key="3">
    <source>
        <dbReference type="ARBA" id="ARBA00038812"/>
    </source>
</evidence>
<feature type="region of interest" description="Disordered" evidence="7">
    <location>
        <begin position="256"/>
        <end position="302"/>
    </location>
</feature>
<feature type="domain" description="UBX" evidence="8">
    <location>
        <begin position="284"/>
        <end position="362"/>
    </location>
</feature>
<evidence type="ECO:0000313" key="11">
    <source>
        <dbReference type="Proteomes" id="UP001566132"/>
    </source>
</evidence>
<evidence type="ECO:0000256" key="2">
    <source>
        <dbReference type="ARBA" id="ARBA00023230"/>
    </source>
</evidence>
<dbReference type="Pfam" id="PF00789">
    <property type="entry name" value="UBX"/>
    <property type="match status" value="1"/>
</dbReference>
<keyword evidence="2" id="KW-0834">Unfolded protein response</keyword>
<dbReference type="InterPro" id="IPR017937">
    <property type="entry name" value="Thioredoxin_CS"/>
</dbReference>
<sequence length="540" mass="60186">MRWYSGEIAEAVGFSKVKGAVFVVYIEGKDDKSQQITSCIDSEEVSSKLGSDSFVAIKVEAGSVPHQQFSEFYKETPVPSIYFIGRNGSPIKIITEASSPDNLSKELDNILVKAGIKPISLTEENNASESGIKSEQSPNKPDNVVCENGVCKIQNDPKPSAETPSTSNGDQANSSNEDKLERAKKLLEMKRLEKERQEEENEKLKELERRKLGQEVQKLKKWQEDQELKQLKDEREKEKRLEKEARDRVLAQIAQDKAERAAKFQPAASSTPTNNIPQPSTNKSDPNTTKLQFKLPDGSSKTQDFPSTDKLLSVVNFVTTNFNLSKNKFTLSTTFPRRQFTETDHTQTLTELQLTPNAVILVLPLNHGTVSTNAGPGGFGGFIWTLLAPIFGIFKLIKAFLGFGGDTHVSGDQPSTSGSTLSGRRVNETSNVRANQVIQVRSKYDLENRIKSAGSKLVVIDFFAVWCGPCKMIAPELERMAKDFHNVVFLKVDVDESHDIAGYYRISAMPTFIFLKNREEVSRVQGADTQALRSAVHRYR</sequence>
<dbReference type="PROSITE" id="PS51352">
    <property type="entry name" value="THIOREDOXIN_2"/>
    <property type="match status" value="1"/>
</dbReference>
<dbReference type="PRINTS" id="PR00421">
    <property type="entry name" value="THIOREDOXIN"/>
</dbReference>
<feature type="region of interest" description="Disordered" evidence="7">
    <location>
        <begin position="124"/>
        <end position="179"/>
    </location>
</feature>
<protein>
    <recommendedName>
        <fullName evidence="4">UBX domain-containing protein 4</fullName>
    </recommendedName>
    <alternativeName>
        <fullName evidence="5">UBX domain-containing protein 2</fullName>
    </alternativeName>
</protein>
<evidence type="ECO:0000256" key="4">
    <source>
        <dbReference type="ARBA" id="ARBA00040925"/>
    </source>
</evidence>
<keyword evidence="11" id="KW-1185">Reference proteome</keyword>
<dbReference type="InterPro" id="IPR036249">
    <property type="entry name" value="Thioredoxin-like_sf"/>
</dbReference>
<dbReference type="GO" id="GO:0006986">
    <property type="term" value="P:response to unfolded protein"/>
    <property type="evidence" value="ECO:0007669"/>
    <property type="project" value="UniProtKB-KW"/>
</dbReference>
<feature type="compositionally biased region" description="Polar residues" evidence="7">
    <location>
        <begin position="124"/>
        <end position="140"/>
    </location>
</feature>
<dbReference type="Gene3D" id="3.10.20.90">
    <property type="entry name" value="Phosphatidylinositol 3-kinase Catalytic Subunit, Chain A, domain 1"/>
    <property type="match status" value="1"/>
</dbReference>
<dbReference type="SUPFAM" id="SSF52833">
    <property type="entry name" value="Thioredoxin-like"/>
    <property type="match status" value="2"/>
</dbReference>
<gene>
    <name evidence="10" type="ORF">ABEB36_006954</name>
</gene>